<dbReference type="CDD" id="cd02440">
    <property type="entry name" value="AdoMet_MTases"/>
    <property type="match status" value="1"/>
</dbReference>
<sequence>MYYRQILTRDELSKPCKFAIELIKPNSQVLEIGCATGYMTKELKNKGCEVTCIEIDPKLAKIAKEFSKEMIVGD</sequence>
<reference evidence="1" key="1">
    <citation type="journal article" date="2014" name="Front. Microbiol.">
        <title>High frequency of phylogenetically diverse reductive dehalogenase-homologous genes in deep subseafloor sedimentary metagenomes.</title>
        <authorList>
            <person name="Kawai M."/>
            <person name="Futagami T."/>
            <person name="Toyoda A."/>
            <person name="Takaki Y."/>
            <person name="Nishi S."/>
            <person name="Hori S."/>
            <person name="Arai W."/>
            <person name="Tsubouchi T."/>
            <person name="Morono Y."/>
            <person name="Uchiyama I."/>
            <person name="Ito T."/>
            <person name="Fujiyama A."/>
            <person name="Inagaki F."/>
            <person name="Takami H."/>
        </authorList>
    </citation>
    <scope>NUCLEOTIDE SEQUENCE</scope>
    <source>
        <strain evidence="1">Expedition CK06-06</strain>
    </source>
</reference>
<dbReference type="EMBL" id="BARS01056206">
    <property type="protein sequence ID" value="GAG52259.1"/>
    <property type="molecule type" value="Genomic_DNA"/>
</dbReference>
<evidence type="ECO:0000313" key="1">
    <source>
        <dbReference type="EMBL" id="GAG52259.1"/>
    </source>
</evidence>
<dbReference type="Pfam" id="PF13489">
    <property type="entry name" value="Methyltransf_23"/>
    <property type="match status" value="1"/>
</dbReference>
<organism evidence="1">
    <name type="scientific">marine sediment metagenome</name>
    <dbReference type="NCBI Taxonomy" id="412755"/>
    <lineage>
        <taxon>unclassified sequences</taxon>
        <taxon>metagenomes</taxon>
        <taxon>ecological metagenomes</taxon>
    </lineage>
</organism>
<evidence type="ECO:0008006" key="2">
    <source>
        <dbReference type="Google" id="ProtNLM"/>
    </source>
</evidence>
<gene>
    <name evidence="1" type="ORF">S01H1_82843</name>
</gene>
<dbReference type="Gene3D" id="3.40.50.150">
    <property type="entry name" value="Vaccinia Virus protein VP39"/>
    <property type="match status" value="1"/>
</dbReference>
<name>X0Y8T9_9ZZZZ</name>
<dbReference type="AlphaFoldDB" id="X0Y8T9"/>
<dbReference type="InterPro" id="IPR029063">
    <property type="entry name" value="SAM-dependent_MTases_sf"/>
</dbReference>
<dbReference type="SUPFAM" id="SSF53335">
    <property type="entry name" value="S-adenosyl-L-methionine-dependent methyltransferases"/>
    <property type="match status" value="1"/>
</dbReference>
<accession>X0Y8T9</accession>
<proteinExistence type="predicted"/>
<protein>
    <recommendedName>
        <fullName evidence="2">Methyltransferase domain-containing protein</fullName>
    </recommendedName>
</protein>
<comment type="caution">
    <text evidence="1">The sequence shown here is derived from an EMBL/GenBank/DDBJ whole genome shotgun (WGS) entry which is preliminary data.</text>
</comment>
<feature type="non-terminal residue" evidence="1">
    <location>
        <position position="74"/>
    </location>
</feature>